<evidence type="ECO:0000256" key="6">
    <source>
        <dbReference type="ARBA" id="ARBA00022989"/>
    </source>
</evidence>
<dbReference type="PROSITE" id="PS00914">
    <property type="entry name" value="SYNTAXIN"/>
    <property type="match status" value="1"/>
</dbReference>
<dbReference type="Proteomes" id="UP000694867">
    <property type="component" value="Unplaced"/>
</dbReference>
<evidence type="ECO:0000256" key="2">
    <source>
        <dbReference type="ARBA" id="ARBA00009063"/>
    </source>
</evidence>
<keyword evidence="9 10" id="KW-0472">Membrane</keyword>
<evidence type="ECO:0000313" key="13">
    <source>
        <dbReference type="RefSeq" id="XP_028967696.1"/>
    </source>
</evidence>
<name>A0AAJ7WHW7_9ACAR</name>
<evidence type="ECO:0000256" key="8">
    <source>
        <dbReference type="ARBA" id="ARBA00023054"/>
    </source>
</evidence>
<keyword evidence="4 10" id="KW-0812">Transmembrane</keyword>
<dbReference type="PANTHER" id="PTHR19957:SF83">
    <property type="entry name" value="SYNTAXIN-16"/>
    <property type="match status" value="1"/>
</dbReference>
<dbReference type="Gene3D" id="1.20.58.70">
    <property type="match status" value="1"/>
</dbReference>
<protein>
    <submittedName>
        <fullName evidence="13">Syntaxin-16</fullName>
    </submittedName>
</protein>
<keyword evidence="3" id="KW-0813">Transport</keyword>
<keyword evidence="7" id="KW-0333">Golgi apparatus</keyword>
<dbReference type="CTD" id="33034"/>
<keyword evidence="8" id="KW-0175">Coiled coil</keyword>
<accession>A0AAJ7WHW7</accession>
<dbReference type="GO" id="GO:0006886">
    <property type="term" value="P:intracellular protein transport"/>
    <property type="evidence" value="ECO:0007669"/>
    <property type="project" value="InterPro"/>
</dbReference>
<dbReference type="InterPro" id="IPR010989">
    <property type="entry name" value="SNARE"/>
</dbReference>
<dbReference type="GO" id="GO:0006906">
    <property type="term" value="P:vesicle fusion"/>
    <property type="evidence" value="ECO:0007669"/>
    <property type="project" value="TreeGrafter"/>
</dbReference>
<dbReference type="GO" id="GO:0000149">
    <property type="term" value="F:SNARE binding"/>
    <property type="evidence" value="ECO:0007669"/>
    <property type="project" value="TreeGrafter"/>
</dbReference>
<keyword evidence="5" id="KW-0653">Protein transport</keyword>
<dbReference type="GeneID" id="100905632"/>
<dbReference type="RefSeq" id="XP_028967696.1">
    <property type="nucleotide sequence ID" value="XM_029111863.1"/>
</dbReference>
<evidence type="ECO:0000259" key="11">
    <source>
        <dbReference type="PROSITE" id="PS50192"/>
    </source>
</evidence>
<evidence type="ECO:0000256" key="4">
    <source>
        <dbReference type="ARBA" id="ARBA00022692"/>
    </source>
</evidence>
<dbReference type="AlphaFoldDB" id="A0AAJ7WHW7"/>
<organism evidence="12 13">
    <name type="scientific">Galendromus occidentalis</name>
    <name type="common">western predatory mite</name>
    <dbReference type="NCBI Taxonomy" id="34638"/>
    <lineage>
        <taxon>Eukaryota</taxon>
        <taxon>Metazoa</taxon>
        <taxon>Ecdysozoa</taxon>
        <taxon>Arthropoda</taxon>
        <taxon>Chelicerata</taxon>
        <taxon>Arachnida</taxon>
        <taxon>Acari</taxon>
        <taxon>Parasitiformes</taxon>
        <taxon>Mesostigmata</taxon>
        <taxon>Gamasina</taxon>
        <taxon>Phytoseioidea</taxon>
        <taxon>Phytoseiidae</taxon>
        <taxon>Typhlodrominae</taxon>
        <taxon>Galendromus</taxon>
    </lineage>
</organism>
<comment type="similarity">
    <text evidence="2">Belongs to the syntaxin family.</text>
</comment>
<dbReference type="PROSITE" id="PS50192">
    <property type="entry name" value="T_SNARE"/>
    <property type="match status" value="1"/>
</dbReference>
<dbReference type="GO" id="GO:0000139">
    <property type="term" value="C:Golgi membrane"/>
    <property type="evidence" value="ECO:0007669"/>
    <property type="project" value="UniProtKB-SubCell"/>
</dbReference>
<evidence type="ECO:0000256" key="9">
    <source>
        <dbReference type="ARBA" id="ARBA00023136"/>
    </source>
</evidence>
<dbReference type="CDD" id="cd15845">
    <property type="entry name" value="SNARE_syntaxin16"/>
    <property type="match status" value="1"/>
</dbReference>
<evidence type="ECO:0000313" key="12">
    <source>
        <dbReference type="Proteomes" id="UP000694867"/>
    </source>
</evidence>
<reference evidence="13" key="1">
    <citation type="submission" date="2025-08" db="UniProtKB">
        <authorList>
            <consortium name="RefSeq"/>
        </authorList>
    </citation>
    <scope>IDENTIFICATION</scope>
</reference>
<feature type="transmembrane region" description="Helical" evidence="10">
    <location>
        <begin position="283"/>
        <end position="300"/>
    </location>
</feature>
<evidence type="ECO:0000256" key="5">
    <source>
        <dbReference type="ARBA" id="ARBA00022927"/>
    </source>
</evidence>
<evidence type="ECO:0000256" key="7">
    <source>
        <dbReference type="ARBA" id="ARBA00023034"/>
    </source>
</evidence>
<evidence type="ECO:0000256" key="3">
    <source>
        <dbReference type="ARBA" id="ARBA00022448"/>
    </source>
</evidence>
<gene>
    <name evidence="13" type="primary">LOC100905632</name>
</gene>
<dbReference type="Pfam" id="PF05739">
    <property type="entry name" value="SNARE"/>
    <property type="match status" value="1"/>
</dbReference>
<comment type="subcellular location">
    <subcellularLocation>
        <location evidence="1">Golgi apparatus membrane</location>
        <topology evidence="1">Single-pass type IV membrane protein</topology>
    </subcellularLocation>
</comment>
<dbReference type="GO" id="GO:0048278">
    <property type="term" value="P:vesicle docking"/>
    <property type="evidence" value="ECO:0007669"/>
    <property type="project" value="TreeGrafter"/>
</dbReference>
<dbReference type="SUPFAM" id="SSF47661">
    <property type="entry name" value="t-snare proteins"/>
    <property type="match status" value="1"/>
</dbReference>
<keyword evidence="6 10" id="KW-1133">Transmembrane helix</keyword>
<evidence type="ECO:0000256" key="1">
    <source>
        <dbReference type="ARBA" id="ARBA00004409"/>
    </source>
</evidence>
<keyword evidence="12" id="KW-1185">Reference proteome</keyword>
<dbReference type="GO" id="GO:0031201">
    <property type="term" value="C:SNARE complex"/>
    <property type="evidence" value="ECO:0007669"/>
    <property type="project" value="TreeGrafter"/>
</dbReference>
<dbReference type="PANTHER" id="PTHR19957">
    <property type="entry name" value="SYNTAXIN"/>
    <property type="match status" value="1"/>
</dbReference>
<dbReference type="SMART" id="SM00397">
    <property type="entry name" value="t_SNARE"/>
    <property type="match status" value="1"/>
</dbReference>
<sequence>MAVKNLTDVYMLMRSNSVRAKHTLEEFHDEAGDTVALVSPDLESGLYRGKKVLQPPLWTDNLEQITAELVKIRNHLRDLDRLHDKHLNRPSLMDDHSEERRIQTSTQTIGQLLHDCQSHVSIINRSASGKNEGSAERQLTENVVRAVAGQLRDVTEQFRQRQTDYCNRIKQRNNAGSFFDNLQAEQSPTETILQNDMMFVTTQDLLTSEEVAQREQEIQGVVRSIHDLNAVFKEVAQLVVEQGSVVDRIDYNVEHVQASVQQGLQQLHKAAAYQRGNAKLKCIVILTVVTVFMTIVLFVTKLS</sequence>
<feature type="domain" description="T-SNARE coiled-coil homology" evidence="11">
    <location>
        <begin position="208"/>
        <end position="270"/>
    </location>
</feature>
<evidence type="ECO:0000256" key="10">
    <source>
        <dbReference type="SAM" id="Phobius"/>
    </source>
</evidence>
<dbReference type="GO" id="GO:0005484">
    <property type="term" value="F:SNAP receptor activity"/>
    <property type="evidence" value="ECO:0007669"/>
    <property type="project" value="InterPro"/>
</dbReference>
<dbReference type="KEGG" id="goe:100905632"/>
<proteinExistence type="inferred from homology"/>
<dbReference type="InterPro" id="IPR006012">
    <property type="entry name" value="Syntaxin/epimorphin_CS"/>
</dbReference>
<dbReference type="InterPro" id="IPR000727">
    <property type="entry name" value="T_SNARE_dom"/>
</dbReference>
<dbReference type="InterPro" id="IPR045242">
    <property type="entry name" value="Syntaxin"/>
</dbReference>